<protein>
    <submittedName>
        <fullName evidence="1">Neck protein</fullName>
    </submittedName>
</protein>
<evidence type="ECO:0000313" key="2">
    <source>
        <dbReference type="Proteomes" id="UP000226396"/>
    </source>
</evidence>
<accession>A0A223VZU2</accession>
<dbReference type="Proteomes" id="UP000226396">
    <property type="component" value="Segment"/>
</dbReference>
<reference evidence="1 2" key="1">
    <citation type="submission" date="2017-06" db="EMBL/GenBank/DDBJ databases">
        <authorList>
            <person name="Kim H.J."/>
            <person name="Triplett B.A."/>
        </authorList>
    </citation>
    <scope>NUCLEOTIDE SEQUENCE [LARGE SCALE GENOMIC DNA]</scope>
</reference>
<keyword evidence="2" id="KW-1185">Reference proteome</keyword>
<dbReference type="InterPro" id="IPR021674">
    <property type="entry name" value="Phage_T4_Gp14_neck-protein"/>
</dbReference>
<organism evidence="1 2">
    <name type="scientific">Agrobacterium phage Atu_ph04</name>
    <dbReference type="NCBI Taxonomy" id="2024263"/>
    <lineage>
        <taxon>Viruses</taxon>
        <taxon>Duplodnaviria</taxon>
        <taxon>Heunggongvirae</taxon>
        <taxon>Uroviricota</taxon>
        <taxon>Caudoviricetes</taxon>
        <taxon>Pootjesviridae</taxon>
        <taxon>Rollinsvirus</taxon>
        <taxon>Rollinsvirus ph04</taxon>
    </lineage>
</organism>
<proteinExistence type="predicted"/>
<dbReference type="EMBL" id="MF403007">
    <property type="protein sequence ID" value="ASV44685.1"/>
    <property type="molecule type" value="Genomic_DNA"/>
</dbReference>
<evidence type="ECO:0000313" key="1">
    <source>
        <dbReference type="EMBL" id="ASV44685.1"/>
    </source>
</evidence>
<dbReference type="KEGG" id="vg:77939001"/>
<name>A0A223VZU2_9CAUD</name>
<sequence length="280" mass="31526">MVNPYFKSNFFDNEMNLLADLTDEAIYTTGIEVEYLPRKIVQHDPIMNEPLSSQFNEVYQIDMAIESTESFFAGNESISSIGLAFSFASSSLSVSRRKFTSVTGMQEPLNGDLIFIKQNQMLFEIVNTNVRDPLISGGRHFTFTIFVKPFSIGEGNSSFKESKFKGSRDLQETLSNFLGVVDQKEWDFLDASVDSVTADNNVLRVDVEESGLSQIVRADSETFTADCELTADDLLGVWNNSIDDVMRTMDQKIPNFSDNGEFECVEEKILVDKTNPFGFF</sequence>
<dbReference type="GeneID" id="77939001"/>
<dbReference type="RefSeq" id="YP_010662984.1">
    <property type="nucleotide sequence ID" value="NC_070890.1"/>
</dbReference>
<dbReference type="Pfam" id="PF11649">
    <property type="entry name" value="T4_neck-protein"/>
    <property type="match status" value="1"/>
</dbReference>